<comment type="caution">
    <text evidence="1">The sequence shown here is derived from an EMBL/GenBank/DDBJ whole genome shotgun (WGS) entry which is preliminary data.</text>
</comment>
<reference evidence="1" key="1">
    <citation type="journal article" date="2019" name="bioRxiv">
        <title>The Genome of the Zebra Mussel, Dreissena polymorpha: A Resource for Invasive Species Research.</title>
        <authorList>
            <person name="McCartney M.A."/>
            <person name="Auch B."/>
            <person name="Kono T."/>
            <person name="Mallez S."/>
            <person name="Zhang Y."/>
            <person name="Obille A."/>
            <person name="Becker A."/>
            <person name="Abrahante J.E."/>
            <person name="Garbe J."/>
            <person name="Badalamenti J.P."/>
            <person name="Herman A."/>
            <person name="Mangelson H."/>
            <person name="Liachko I."/>
            <person name="Sullivan S."/>
            <person name="Sone E.D."/>
            <person name="Koren S."/>
            <person name="Silverstein K.A.T."/>
            <person name="Beckman K.B."/>
            <person name="Gohl D.M."/>
        </authorList>
    </citation>
    <scope>NUCLEOTIDE SEQUENCE</scope>
    <source>
        <strain evidence="1">Duluth1</strain>
        <tissue evidence="1">Whole animal</tissue>
    </source>
</reference>
<evidence type="ECO:0000313" key="1">
    <source>
        <dbReference type="EMBL" id="KAH3790352.1"/>
    </source>
</evidence>
<proteinExistence type="predicted"/>
<keyword evidence="2" id="KW-1185">Reference proteome</keyword>
<name>A0A9D4F6P7_DREPO</name>
<gene>
    <name evidence="1" type="ORF">DPMN_168550</name>
</gene>
<evidence type="ECO:0000313" key="2">
    <source>
        <dbReference type="Proteomes" id="UP000828390"/>
    </source>
</evidence>
<accession>A0A9D4F6P7</accession>
<organism evidence="1 2">
    <name type="scientific">Dreissena polymorpha</name>
    <name type="common">Zebra mussel</name>
    <name type="synonym">Mytilus polymorpha</name>
    <dbReference type="NCBI Taxonomy" id="45954"/>
    <lineage>
        <taxon>Eukaryota</taxon>
        <taxon>Metazoa</taxon>
        <taxon>Spiralia</taxon>
        <taxon>Lophotrochozoa</taxon>
        <taxon>Mollusca</taxon>
        <taxon>Bivalvia</taxon>
        <taxon>Autobranchia</taxon>
        <taxon>Heteroconchia</taxon>
        <taxon>Euheterodonta</taxon>
        <taxon>Imparidentia</taxon>
        <taxon>Neoheterodontei</taxon>
        <taxon>Myida</taxon>
        <taxon>Dreissenoidea</taxon>
        <taxon>Dreissenidae</taxon>
        <taxon>Dreissena</taxon>
    </lineage>
</organism>
<reference evidence="1" key="2">
    <citation type="submission" date="2020-11" db="EMBL/GenBank/DDBJ databases">
        <authorList>
            <person name="McCartney M.A."/>
            <person name="Auch B."/>
            <person name="Kono T."/>
            <person name="Mallez S."/>
            <person name="Becker A."/>
            <person name="Gohl D.M."/>
            <person name="Silverstein K.A.T."/>
            <person name="Koren S."/>
            <person name="Bechman K.B."/>
            <person name="Herman A."/>
            <person name="Abrahante J.E."/>
            <person name="Garbe J."/>
        </authorList>
    </citation>
    <scope>NUCLEOTIDE SEQUENCE</scope>
    <source>
        <strain evidence="1">Duluth1</strain>
        <tissue evidence="1">Whole animal</tissue>
    </source>
</reference>
<dbReference type="EMBL" id="JAIWYP010000008">
    <property type="protein sequence ID" value="KAH3790352.1"/>
    <property type="molecule type" value="Genomic_DNA"/>
</dbReference>
<sequence length="246" mass="28518">MALFLNIARLPGSVEHQVLNRQLAMSNPDRNSFSTSIPEILHKYNLPPPEDLLQNPPSKHQWKTTFRNATTYYWESTWKDELLIQFTAKYIQVQSPLISHPHNLWASTDPKPHEVWRAELKARLLTGTYILQCNTARFNRSDVSATFKLWNMGYETREHLLLTCKAHTDVRSEGMNMLQQIIGGQEFAAIRCKGDILIQTILDCTHVSLQQHINFTKKQNTDVERWTHIYCERIISSRTGKLSVAM</sequence>
<protein>
    <submittedName>
        <fullName evidence="1">Uncharacterized protein</fullName>
    </submittedName>
</protein>
<dbReference type="Proteomes" id="UP000828390">
    <property type="component" value="Unassembled WGS sequence"/>
</dbReference>
<dbReference type="AlphaFoldDB" id="A0A9D4F6P7"/>